<dbReference type="InterPro" id="IPR029058">
    <property type="entry name" value="AB_hydrolase_fold"/>
</dbReference>
<organism evidence="2 3">
    <name type="scientific">Tepidiphilus thermophilus</name>
    <dbReference type="NCBI Taxonomy" id="876478"/>
    <lineage>
        <taxon>Bacteria</taxon>
        <taxon>Pseudomonadati</taxon>
        <taxon>Pseudomonadota</taxon>
        <taxon>Hydrogenophilia</taxon>
        <taxon>Hydrogenophilales</taxon>
        <taxon>Hydrogenophilaceae</taxon>
        <taxon>Tepidiphilus</taxon>
    </lineage>
</organism>
<dbReference type="Pfam" id="PF12697">
    <property type="entry name" value="Abhydrolase_6"/>
    <property type="match status" value="1"/>
</dbReference>
<reference evidence="3" key="1">
    <citation type="submission" date="2015-08" db="EMBL/GenBank/DDBJ databases">
        <authorList>
            <person name="Babu N.S."/>
            <person name="Beckwith C.J."/>
            <person name="Beseler K.G."/>
            <person name="Brison A."/>
            <person name="Carone J.V."/>
            <person name="Caskin T.P."/>
            <person name="Diamond M."/>
            <person name="Durham M.E."/>
            <person name="Foxe J.M."/>
            <person name="Go M."/>
            <person name="Henderson B.A."/>
            <person name="Jones I.B."/>
            <person name="McGettigan J.A."/>
            <person name="Micheletti S.J."/>
            <person name="Nasrallah M.E."/>
            <person name="Ortiz D."/>
            <person name="Piller C.R."/>
            <person name="Privatt S.R."/>
            <person name="Schneider S.L."/>
            <person name="Sharp S."/>
            <person name="Smith T.C."/>
            <person name="Stanton J.D."/>
            <person name="Ullery H.E."/>
            <person name="Wilson R.J."/>
            <person name="Serrano M.G."/>
            <person name="Buck G."/>
            <person name="Lee V."/>
            <person name="Wang Y."/>
            <person name="Carvalho R."/>
            <person name="Voegtly L."/>
            <person name="Shi R."/>
            <person name="Duckworth R."/>
            <person name="Johnson A."/>
            <person name="Loviza R."/>
            <person name="Walstead R."/>
            <person name="Shah Z."/>
            <person name="Kiflezghi M."/>
            <person name="Wade K."/>
            <person name="Ball S.L."/>
            <person name="Bradley K.W."/>
            <person name="Asai D.J."/>
            <person name="Bowman C.A."/>
            <person name="Russell D.A."/>
            <person name="Pope W.H."/>
            <person name="Jacobs-Sera D."/>
            <person name="Hendrix R.W."/>
            <person name="Hatfull G.F."/>
        </authorList>
    </citation>
    <scope>NUCLEOTIDE SEQUENCE [LARGE SCALE GENOMIC DNA]</scope>
    <source>
        <strain evidence="3">JCM 19170</strain>
    </source>
</reference>
<dbReference type="SUPFAM" id="SSF53474">
    <property type="entry name" value="alpha/beta-Hydrolases"/>
    <property type="match status" value="1"/>
</dbReference>
<dbReference type="RefSeq" id="WP_055424099.1">
    <property type="nucleotide sequence ID" value="NZ_CYHH01000012.1"/>
</dbReference>
<dbReference type="InterPro" id="IPR000073">
    <property type="entry name" value="AB_hydrolase_1"/>
</dbReference>
<dbReference type="Proteomes" id="UP000182108">
    <property type="component" value="Unassembled WGS sequence"/>
</dbReference>
<evidence type="ECO:0000313" key="2">
    <source>
        <dbReference type="EMBL" id="CUB07829.1"/>
    </source>
</evidence>
<feature type="domain" description="AB hydrolase-1" evidence="1">
    <location>
        <begin position="9"/>
        <end position="232"/>
    </location>
</feature>
<protein>
    <submittedName>
        <fullName evidence="2">Pimeloyl-ACP methyl ester carboxylesterase</fullName>
    </submittedName>
</protein>
<gene>
    <name evidence="2" type="ORF">Ga0061068_11251</name>
</gene>
<keyword evidence="3" id="KW-1185">Reference proteome</keyword>
<dbReference type="Gene3D" id="3.40.50.1820">
    <property type="entry name" value="alpha/beta hydrolase"/>
    <property type="match status" value="1"/>
</dbReference>
<dbReference type="OrthoDB" id="5297561at2"/>
<proteinExistence type="predicted"/>
<sequence length="245" mass="26460">MTFATDPLVVLIHGAGHDRRIWWAVTLGLSRLGWQVSAPDLPGHGADERAPCPTIEEYAAALAAGLDAERPVVAVGHSMGSLVALELAARLGERCRGLALIGTALPMAVSPELLERAAEPRAACQMMEPWAFGARARGTGLPRAVQELVLEQRPGVLANDLRACHAYAAEPALERAKGMSAPALFLTGAQDRMTPVKAATRLWETLARREAACTWHTLPGVGHTPMLEAPLALRWLLHRFLRRCR</sequence>
<dbReference type="PANTHER" id="PTHR43689">
    <property type="entry name" value="HYDROLASE"/>
    <property type="match status" value="1"/>
</dbReference>
<name>A0A0K6IXP5_9PROT</name>
<dbReference type="PANTHER" id="PTHR43689:SF8">
    <property type="entry name" value="ALPHA_BETA-HYDROLASES SUPERFAMILY PROTEIN"/>
    <property type="match status" value="1"/>
</dbReference>
<evidence type="ECO:0000259" key="1">
    <source>
        <dbReference type="Pfam" id="PF12697"/>
    </source>
</evidence>
<dbReference type="AlphaFoldDB" id="A0A0K6IXP5"/>
<dbReference type="EMBL" id="CYHH01000012">
    <property type="protein sequence ID" value="CUB07829.1"/>
    <property type="molecule type" value="Genomic_DNA"/>
</dbReference>
<dbReference type="PRINTS" id="PR00111">
    <property type="entry name" value="ABHYDROLASE"/>
</dbReference>
<evidence type="ECO:0000313" key="3">
    <source>
        <dbReference type="Proteomes" id="UP000182108"/>
    </source>
</evidence>
<accession>A0A0K6IXP5</accession>